<dbReference type="PANTHER" id="PTHR43464">
    <property type="entry name" value="METHYLTRANSFERASE"/>
    <property type="match status" value="1"/>
</dbReference>
<comment type="caution">
    <text evidence="5">The sequence shown here is derived from an EMBL/GenBank/DDBJ whole genome shotgun (WGS) entry which is preliminary data.</text>
</comment>
<dbReference type="CDD" id="cd02440">
    <property type="entry name" value="AdoMet_MTases"/>
    <property type="match status" value="1"/>
</dbReference>
<keyword evidence="2 5" id="KW-0808">Transferase</keyword>
<keyword evidence="6" id="KW-1185">Reference proteome</keyword>
<dbReference type="RefSeq" id="WP_379151004.1">
    <property type="nucleotide sequence ID" value="NZ_JBHSRJ010000002.1"/>
</dbReference>
<dbReference type="InterPro" id="IPR013216">
    <property type="entry name" value="Methyltransf_11"/>
</dbReference>
<proteinExistence type="predicted"/>
<evidence type="ECO:0000256" key="3">
    <source>
        <dbReference type="ARBA" id="ARBA00022691"/>
    </source>
</evidence>
<dbReference type="Gene3D" id="3.40.50.150">
    <property type="entry name" value="Vaccinia Virus protein VP39"/>
    <property type="match status" value="1"/>
</dbReference>
<keyword evidence="3" id="KW-0949">S-adenosyl-L-methionine</keyword>
<organism evidence="5 6">
    <name type="scientific">Nocardioides hankookensis</name>
    <dbReference type="NCBI Taxonomy" id="443157"/>
    <lineage>
        <taxon>Bacteria</taxon>
        <taxon>Bacillati</taxon>
        <taxon>Actinomycetota</taxon>
        <taxon>Actinomycetes</taxon>
        <taxon>Propionibacteriales</taxon>
        <taxon>Nocardioidaceae</taxon>
        <taxon>Nocardioides</taxon>
    </lineage>
</organism>
<dbReference type="PANTHER" id="PTHR43464:SF19">
    <property type="entry name" value="UBIQUINONE BIOSYNTHESIS O-METHYLTRANSFERASE, MITOCHONDRIAL"/>
    <property type="match status" value="1"/>
</dbReference>
<dbReference type="GO" id="GO:0008168">
    <property type="term" value="F:methyltransferase activity"/>
    <property type="evidence" value="ECO:0007669"/>
    <property type="project" value="UniProtKB-KW"/>
</dbReference>
<sequence>MTSRDSQVWDAQAATFDDEPDHGLHDPLVRDAWRSLLRSLLPPMPARVADLGCGTGTLSLLLAEDGYAVDGVDFSPEMVRRATAKVGSFPGTTFTVGDVAAPALDQAAYDVVLCRHVLWALPAPADVLDHWLRLLVPDGRLVLVEGSWSTGAGLTSAETVALVEGAGLAAETRQLDDPAYWGRPISDERYVVVGRRLA</sequence>
<dbReference type="Pfam" id="PF08241">
    <property type="entry name" value="Methyltransf_11"/>
    <property type="match status" value="1"/>
</dbReference>
<name>A0ABW1LFE4_9ACTN</name>
<accession>A0ABW1LFE4</accession>
<dbReference type="GO" id="GO:0032259">
    <property type="term" value="P:methylation"/>
    <property type="evidence" value="ECO:0007669"/>
    <property type="project" value="UniProtKB-KW"/>
</dbReference>
<keyword evidence="1 5" id="KW-0489">Methyltransferase</keyword>
<evidence type="ECO:0000313" key="6">
    <source>
        <dbReference type="Proteomes" id="UP001596135"/>
    </source>
</evidence>
<evidence type="ECO:0000256" key="1">
    <source>
        <dbReference type="ARBA" id="ARBA00022603"/>
    </source>
</evidence>
<dbReference type="EMBL" id="JBHSRJ010000002">
    <property type="protein sequence ID" value="MFC6042388.1"/>
    <property type="molecule type" value="Genomic_DNA"/>
</dbReference>
<dbReference type="SUPFAM" id="SSF53335">
    <property type="entry name" value="S-adenosyl-L-methionine-dependent methyltransferases"/>
    <property type="match status" value="1"/>
</dbReference>
<evidence type="ECO:0000256" key="2">
    <source>
        <dbReference type="ARBA" id="ARBA00022679"/>
    </source>
</evidence>
<dbReference type="InterPro" id="IPR029063">
    <property type="entry name" value="SAM-dependent_MTases_sf"/>
</dbReference>
<dbReference type="Proteomes" id="UP001596135">
    <property type="component" value="Unassembled WGS sequence"/>
</dbReference>
<reference evidence="6" key="1">
    <citation type="journal article" date="2019" name="Int. J. Syst. Evol. Microbiol.">
        <title>The Global Catalogue of Microorganisms (GCM) 10K type strain sequencing project: providing services to taxonomists for standard genome sequencing and annotation.</title>
        <authorList>
            <consortium name="The Broad Institute Genomics Platform"/>
            <consortium name="The Broad Institute Genome Sequencing Center for Infectious Disease"/>
            <person name="Wu L."/>
            <person name="Ma J."/>
        </authorList>
    </citation>
    <scope>NUCLEOTIDE SEQUENCE [LARGE SCALE GENOMIC DNA]</scope>
    <source>
        <strain evidence="6">CCUG 54522</strain>
    </source>
</reference>
<dbReference type="EC" id="2.1.1.-" evidence="5"/>
<feature type="domain" description="Methyltransferase type 11" evidence="4">
    <location>
        <begin position="50"/>
        <end position="143"/>
    </location>
</feature>
<protein>
    <submittedName>
        <fullName evidence="5">Class I SAM-dependent methyltransferase</fullName>
        <ecNumber evidence="5">2.1.1.-</ecNumber>
    </submittedName>
</protein>
<evidence type="ECO:0000313" key="5">
    <source>
        <dbReference type="EMBL" id="MFC6042388.1"/>
    </source>
</evidence>
<gene>
    <name evidence="5" type="ORF">ACFPYL_04865</name>
</gene>
<evidence type="ECO:0000259" key="4">
    <source>
        <dbReference type="Pfam" id="PF08241"/>
    </source>
</evidence>